<evidence type="ECO:0000313" key="2">
    <source>
        <dbReference type="Proteomes" id="UP000823775"/>
    </source>
</evidence>
<gene>
    <name evidence="1" type="ORF">HAX54_007757</name>
</gene>
<reference evidence="1 2" key="1">
    <citation type="journal article" date="2021" name="BMC Genomics">
        <title>Datura genome reveals duplications of psychoactive alkaloid biosynthetic genes and high mutation rate following tissue culture.</title>
        <authorList>
            <person name="Rajewski A."/>
            <person name="Carter-House D."/>
            <person name="Stajich J."/>
            <person name="Litt A."/>
        </authorList>
    </citation>
    <scope>NUCLEOTIDE SEQUENCE [LARGE SCALE GENOMIC DNA]</scope>
    <source>
        <strain evidence="1">AR-01</strain>
    </source>
</reference>
<proteinExistence type="predicted"/>
<evidence type="ECO:0000313" key="1">
    <source>
        <dbReference type="EMBL" id="MCD7446444.1"/>
    </source>
</evidence>
<dbReference type="PANTHER" id="PTHR10887">
    <property type="entry name" value="DNA2/NAM7 HELICASE FAMILY"/>
    <property type="match status" value="1"/>
</dbReference>
<protein>
    <submittedName>
        <fullName evidence="1">Uncharacterized protein</fullName>
    </submittedName>
</protein>
<keyword evidence="2" id="KW-1185">Reference proteome</keyword>
<sequence>MTEMETDDDGEAILREKSLIDVIFSWSFKDVLNKDLYKDKVKNIPSTFQSIALYMESFIFPLIEETHADLSSLALIKWQVHLYAKYCLLRKWRVKSHLTNAYTLLRPTMSYIIALVQQVTNEKDYIKIKVFSSRPFLVEQGIRERHIKGSLFLVSLINTTTNTRIWNSLSFGLERQNSKVIQKILEPDFYVTEWKKCNLCCKGEVYREFADQRSLHLIGNAVLAKESLKNKECRNTEEIPGLRHAILIGDEWQLPAMVKSKVCGEARRRSLLRELALARTYLLNLHHSSSKHFLQGEIFGAYSFINVTCVNEEVVDGHSIQNMVGVVVVWVVANLFKHSESDFSLDVRSVGCGFKEGIVCGSVRKLASCRHCLWIFGNEAALSRGSVWKTLTPKMPGLGAASAVLRMTRTWYSYGSCFDRY</sequence>
<name>A0ABS8RIK6_DATST</name>
<dbReference type="EMBL" id="JACEIK010000014">
    <property type="protein sequence ID" value="MCD7446444.1"/>
    <property type="molecule type" value="Genomic_DNA"/>
</dbReference>
<dbReference type="PANTHER" id="PTHR10887:SF519">
    <property type="entry name" value="HELICASE ATP-BINDING DOMAIN-CONTAINING PROTEIN"/>
    <property type="match status" value="1"/>
</dbReference>
<comment type="caution">
    <text evidence="1">The sequence shown here is derived from an EMBL/GenBank/DDBJ whole genome shotgun (WGS) entry which is preliminary data.</text>
</comment>
<dbReference type="InterPro" id="IPR045055">
    <property type="entry name" value="DNA2/NAM7-like"/>
</dbReference>
<accession>A0ABS8RIK6</accession>
<organism evidence="1 2">
    <name type="scientific">Datura stramonium</name>
    <name type="common">Jimsonweed</name>
    <name type="synonym">Common thornapple</name>
    <dbReference type="NCBI Taxonomy" id="4076"/>
    <lineage>
        <taxon>Eukaryota</taxon>
        <taxon>Viridiplantae</taxon>
        <taxon>Streptophyta</taxon>
        <taxon>Embryophyta</taxon>
        <taxon>Tracheophyta</taxon>
        <taxon>Spermatophyta</taxon>
        <taxon>Magnoliopsida</taxon>
        <taxon>eudicotyledons</taxon>
        <taxon>Gunneridae</taxon>
        <taxon>Pentapetalae</taxon>
        <taxon>asterids</taxon>
        <taxon>lamiids</taxon>
        <taxon>Solanales</taxon>
        <taxon>Solanaceae</taxon>
        <taxon>Solanoideae</taxon>
        <taxon>Datureae</taxon>
        <taxon>Datura</taxon>
    </lineage>
</organism>
<dbReference type="Proteomes" id="UP000823775">
    <property type="component" value="Unassembled WGS sequence"/>
</dbReference>